<sequence length="333" mass="40104">MQFKSQNICIVNQIQTKIEKHPSQDDNFIHKMIISNNNIFVCCIILYEKYKEYYIATVRNLETNQIVIEHEDDADSYHIQFTPDSNYIFFMGEQDYTIYDLQTKQLYKKKFVTFDAYKYLKLSFTEDSQYKLVQTNDTLEISNILGEQGQLYQVSPDTFDWRFLYNNTQYLSSMQILRQQKIICLQFFRKKNNKLDLIKSVLLSFEPRYFQKIKAKIWNINNLAIVQHHFGLRVYNLQKNKLIRNLKYQTKQMPICAYQHLEKNQGFIVYSYDNLINPMLTIEFMKFLPTVEYQQPNFQHKNQLFLGQNSALIQLNPESELWQQIIFESKQME</sequence>
<organism evidence="1 2">
    <name type="scientific">Paramecium pentaurelia</name>
    <dbReference type="NCBI Taxonomy" id="43138"/>
    <lineage>
        <taxon>Eukaryota</taxon>
        <taxon>Sar</taxon>
        <taxon>Alveolata</taxon>
        <taxon>Ciliophora</taxon>
        <taxon>Intramacronucleata</taxon>
        <taxon>Oligohymenophorea</taxon>
        <taxon>Peniculida</taxon>
        <taxon>Parameciidae</taxon>
        <taxon>Paramecium</taxon>
    </lineage>
</organism>
<evidence type="ECO:0000313" key="1">
    <source>
        <dbReference type="EMBL" id="CAD8161130.1"/>
    </source>
</evidence>
<proteinExistence type="predicted"/>
<gene>
    <name evidence="1" type="ORF">PPENT_87.1.T0360016</name>
</gene>
<reference evidence="1" key="1">
    <citation type="submission" date="2021-01" db="EMBL/GenBank/DDBJ databases">
        <authorList>
            <consortium name="Genoscope - CEA"/>
            <person name="William W."/>
        </authorList>
    </citation>
    <scope>NUCLEOTIDE SEQUENCE</scope>
</reference>
<name>A0A8S1U8F3_9CILI</name>
<dbReference type="OrthoDB" id="301371at2759"/>
<protein>
    <submittedName>
        <fullName evidence="1">Uncharacterized protein</fullName>
    </submittedName>
</protein>
<evidence type="ECO:0000313" key="2">
    <source>
        <dbReference type="Proteomes" id="UP000689195"/>
    </source>
</evidence>
<comment type="caution">
    <text evidence="1">The sequence shown here is derived from an EMBL/GenBank/DDBJ whole genome shotgun (WGS) entry which is preliminary data.</text>
</comment>
<dbReference type="Proteomes" id="UP000689195">
    <property type="component" value="Unassembled WGS sequence"/>
</dbReference>
<dbReference type="EMBL" id="CAJJDO010000036">
    <property type="protein sequence ID" value="CAD8161130.1"/>
    <property type="molecule type" value="Genomic_DNA"/>
</dbReference>
<dbReference type="AlphaFoldDB" id="A0A8S1U8F3"/>
<accession>A0A8S1U8F3</accession>
<keyword evidence="2" id="KW-1185">Reference proteome</keyword>